<dbReference type="AlphaFoldDB" id="A0A4V5MU67"/>
<comment type="caution">
    <text evidence="1">The sequence shown here is derived from an EMBL/GenBank/DDBJ whole genome shotgun (WGS) entry which is preliminary data.</text>
</comment>
<proteinExistence type="predicted"/>
<reference evidence="1 2" key="1">
    <citation type="submission" date="2019-04" db="EMBL/GenBank/DDBJ databases">
        <title>Chitiniphilus eburnea sp. nov., a novel chitinolytic bacterium isolated from aquaculture sludge.</title>
        <authorList>
            <person name="Sheng M."/>
        </authorList>
    </citation>
    <scope>NUCLEOTIDE SEQUENCE [LARGE SCALE GENOMIC DNA]</scope>
    <source>
        <strain evidence="1 2">HX-2-15</strain>
    </source>
</reference>
<name>A0A4V5MU67_9NEIS</name>
<evidence type="ECO:0000313" key="2">
    <source>
        <dbReference type="Proteomes" id="UP000310016"/>
    </source>
</evidence>
<accession>A0A4V5MU67</accession>
<gene>
    <name evidence="1" type="ORF">FAZ21_01885</name>
</gene>
<keyword evidence="2" id="KW-1185">Reference proteome</keyword>
<sequence>MDPDFKLSATEEVWQTKDSRIYKLSSERQTDQADLLLYGRDEAQTVVGYVKDGIAYGNVGTTP</sequence>
<dbReference type="RefSeq" id="WP_136771572.1">
    <property type="nucleotide sequence ID" value="NZ_CP156074.1"/>
</dbReference>
<evidence type="ECO:0000313" key="1">
    <source>
        <dbReference type="EMBL" id="TJZ79058.1"/>
    </source>
</evidence>
<dbReference type="EMBL" id="SUMF01000001">
    <property type="protein sequence ID" value="TJZ79058.1"/>
    <property type="molecule type" value="Genomic_DNA"/>
</dbReference>
<protein>
    <submittedName>
        <fullName evidence="1">Uncharacterized protein</fullName>
    </submittedName>
</protein>
<dbReference type="OrthoDB" id="10004380at2"/>
<organism evidence="1 2">
    <name type="scientific">Chitiniphilus eburneus</name>
    <dbReference type="NCBI Taxonomy" id="2571148"/>
    <lineage>
        <taxon>Bacteria</taxon>
        <taxon>Pseudomonadati</taxon>
        <taxon>Pseudomonadota</taxon>
        <taxon>Betaproteobacteria</taxon>
        <taxon>Neisseriales</taxon>
        <taxon>Chitinibacteraceae</taxon>
        <taxon>Chitiniphilus</taxon>
    </lineage>
</organism>
<dbReference type="Proteomes" id="UP000310016">
    <property type="component" value="Unassembled WGS sequence"/>
</dbReference>